<keyword evidence="2" id="KW-1185">Reference proteome</keyword>
<dbReference type="RefSeq" id="WP_311924989.1">
    <property type="nucleotide sequence ID" value="NZ_JARPYR010000050.1"/>
</dbReference>
<dbReference type="Proteomes" id="UP001256547">
    <property type="component" value="Unassembled WGS sequence"/>
</dbReference>
<evidence type="ECO:0000313" key="2">
    <source>
        <dbReference type="Proteomes" id="UP001256547"/>
    </source>
</evidence>
<accession>A0ABU3ET71</accession>
<proteinExistence type="predicted"/>
<protein>
    <submittedName>
        <fullName evidence="1">Uncharacterized protein</fullName>
    </submittedName>
</protein>
<sequence length="53" mass="6178">MNLYQLWYTKTDNKSYTKAEKADNEERAKIQVFEKVDNVVEIVEIKKLGSIVG</sequence>
<organism evidence="1 2">
    <name type="scientific">Enterococcus dongliensis</name>
    <dbReference type="NCBI Taxonomy" id="2559925"/>
    <lineage>
        <taxon>Bacteria</taxon>
        <taxon>Bacillati</taxon>
        <taxon>Bacillota</taxon>
        <taxon>Bacilli</taxon>
        <taxon>Lactobacillales</taxon>
        <taxon>Enterococcaceae</taxon>
        <taxon>Enterococcus</taxon>
    </lineage>
</organism>
<gene>
    <name evidence="1" type="ORF">P7D39_13725</name>
</gene>
<comment type="caution">
    <text evidence="1">The sequence shown here is derived from an EMBL/GenBank/DDBJ whole genome shotgun (WGS) entry which is preliminary data.</text>
</comment>
<dbReference type="EMBL" id="JARPYR010000050">
    <property type="protein sequence ID" value="MDT2598054.1"/>
    <property type="molecule type" value="Genomic_DNA"/>
</dbReference>
<evidence type="ECO:0000313" key="1">
    <source>
        <dbReference type="EMBL" id="MDT2598054.1"/>
    </source>
</evidence>
<reference evidence="1 2" key="1">
    <citation type="submission" date="2023-03" db="EMBL/GenBank/DDBJ databases">
        <authorList>
            <person name="Shen W."/>
            <person name="Cai J."/>
        </authorList>
    </citation>
    <scope>NUCLEOTIDE SEQUENCE [LARGE SCALE GENOMIC DNA]</scope>
    <source>
        <strain evidence="1 2">P72-2</strain>
    </source>
</reference>
<name>A0ABU3ET71_9ENTE</name>